<feature type="binding site" evidence="15">
    <location>
        <begin position="322"/>
        <end position="326"/>
    </location>
    <ligand>
        <name>3'-phosphoadenylyl sulfate</name>
        <dbReference type="ChEBI" id="CHEBI:58339"/>
    </ligand>
</feature>
<name>A0AA88TVR9_9TELE</name>
<evidence type="ECO:0000256" key="15">
    <source>
        <dbReference type="PIRSR" id="PIRSR637359-2"/>
    </source>
</evidence>
<evidence type="ECO:0000256" key="19">
    <source>
        <dbReference type="SAM" id="Phobius"/>
    </source>
</evidence>
<feature type="active site" description="For sulfotransferase activity" evidence="14">
    <location>
        <position position="116"/>
    </location>
</feature>
<feature type="domain" description="SH2" evidence="20">
    <location>
        <begin position="606"/>
        <end position="718"/>
    </location>
</feature>
<keyword evidence="19" id="KW-0472">Membrane</keyword>
<comment type="caution">
    <text evidence="21">The sequence shown here is derived from an EMBL/GenBank/DDBJ whole genome shotgun (WGS) entry which is preliminary data.</text>
</comment>
<feature type="region of interest" description="Disordered" evidence="18">
    <location>
        <begin position="463"/>
        <end position="546"/>
    </location>
</feature>
<dbReference type="InterPro" id="IPR037359">
    <property type="entry name" value="NST/OST"/>
</dbReference>
<feature type="binding site" evidence="15">
    <location>
        <position position="199"/>
    </location>
    <ligand>
        <name>3'-phosphoadenylyl sulfate</name>
        <dbReference type="ChEBI" id="CHEBI:58339"/>
    </ligand>
</feature>
<keyword evidence="2" id="KW-0808">Transferase</keyword>
<dbReference type="Gene3D" id="3.30.505.10">
    <property type="entry name" value="SH2 domain"/>
    <property type="match status" value="1"/>
</dbReference>
<feature type="disulfide bond" evidence="16">
    <location>
        <begin position="308"/>
        <end position="317"/>
    </location>
</feature>
<dbReference type="GO" id="GO:0006024">
    <property type="term" value="P:glycosaminoglycan biosynthetic process"/>
    <property type="evidence" value="ECO:0007669"/>
    <property type="project" value="UniProtKB-ARBA"/>
</dbReference>
<comment type="function">
    <text evidence="10">Sulfotransferase that utilizes 3'-phospho-5'-adenylyl sulfate (PAPS) to catalyze the transfer of a sulfo group to position 3 of glucosamine residues in heparan. Catalyzes the rate limiting step in the biosynthesis of heparan sulfate (HSact). This modification is a crucial step in the biosynthesis of anticoagulant heparan sulfate as it completes the structure of the antithrombin pentasaccharide binding site.</text>
</comment>
<evidence type="ECO:0000256" key="3">
    <source>
        <dbReference type="ARBA" id="ARBA00022729"/>
    </source>
</evidence>
<keyword evidence="7" id="KW-0325">Glycoprotein</keyword>
<feature type="transmembrane region" description="Helical" evidence="19">
    <location>
        <begin position="59"/>
        <end position="79"/>
    </location>
</feature>
<dbReference type="InterPro" id="IPR000863">
    <property type="entry name" value="Sulfotransferase_dom"/>
</dbReference>
<keyword evidence="19" id="KW-0812">Transmembrane</keyword>
<feature type="binding site" evidence="15">
    <location>
        <begin position="116"/>
        <end position="120"/>
    </location>
    <ligand>
        <name>3'-phosphoadenylyl sulfate</name>
        <dbReference type="ChEBI" id="CHEBI:58339"/>
    </ligand>
</feature>
<evidence type="ECO:0000256" key="17">
    <source>
        <dbReference type="PROSITE-ProRule" id="PRU00191"/>
    </source>
</evidence>
<sequence>MRVKLVQDTQSARAREQTFTGVCLRLFECVFAEDPPDGWFLLIGSFSSWIRSTEACERVCVFMLVVLMAAVIAALLLFFTQSPSLATADPPSSQGHVSPTNATRRLPDIIIIGVRKGGTRALIEMLSLHSDVVAAQREVHFFDWDSHYQRGSDWYLSQMPYARPDQLTVEKTPAYFTSARVPERIRRINPDARLLLIVREPTERLLSDYTQVFHNRLEKRKRQQMLETLLIRDGELNLDYKALNRSLYHVHMRRWLDVFPRSRVHLVDGDVLIKNPLVEMKKVEEFLHLEPQINASNFYFNQTRGFFCLRDRRRERCLHGSKGRKHPRVAPEILRKLYDFFHEPNRKFFELVGRTFDWKSWCVCDEDDDDDASPLMMDDMNRRERIRLAHTHLDEDGSPAERAPKGRICAGDVVNAPPRPLRIKPGCKGPAVNRELKPGRLPKSSSDGRLELMGSADRAFAVPERPVKSLPRDHLRLPPIPVQSTTDYPNQFDQFDQPPPSRPAPASPHIRSQQLNNRSAWTQSSPSEPENVKTQSSTQSASHASHRFSLDLDCQDLDSSYEDATSSVDSHVRKQQHHEWPPVKGETNSSFTNHSKPAEGLADQNWYVGAVSRVDAEHALHLVNREGAFLVRDCSKNTTYEPLVLAVFYEKRVFNIQIRFSDDISKYTLGTGLRTNDRFDSVTDIIKFHSIFPIVLVDGRKPSAAANQRKQCVLMYPITKQDLTELLT</sequence>
<dbReference type="FunFam" id="3.40.50.300:FF:000674">
    <property type="entry name" value="Sulfotransferase"/>
    <property type="match status" value="1"/>
</dbReference>
<evidence type="ECO:0000256" key="4">
    <source>
        <dbReference type="ARBA" id="ARBA00022999"/>
    </source>
</evidence>
<evidence type="ECO:0000256" key="5">
    <source>
        <dbReference type="ARBA" id="ARBA00023034"/>
    </source>
</evidence>
<evidence type="ECO:0000256" key="14">
    <source>
        <dbReference type="PIRSR" id="PIRSR637359-1"/>
    </source>
</evidence>
<evidence type="ECO:0000256" key="9">
    <source>
        <dbReference type="ARBA" id="ARBA00052516"/>
    </source>
</evidence>
<evidence type="ECO:0000256" key="8">
    <source>
        <dbReference type="ARBA" id="ARBA00023769"/>
    </source>
</evidence>
<comment type="catalytic activity">
    <reaction evidence="9">
        <text>alpha-D-glucosaminyl-[heparan sulfate](n) + 3'-phosphoadenylyl sulfate = 3-sulfo-alpha-D-glucosaminyl-[heparan sulfate](n) + adenosine 3',5'-bisphosphate + H(+)</text>
        <dbReference type="Rhea" id="RHEA:15461"/>
        <dbReference type="Rhea" id="RHEA-COMP:9830"/>
        <dbReference type="Rhea" id="RHEA-COMP:9831"/>
        <dbReference type="ChEBI" id="CHEBI:15378"/>
        <dbReference type="ChEBI" id="CHEBI:58339"/>
        <dbReference type="ChEBI" id="CHEBI:58343"/>
        <dbReference type="ChEBI" id="CHEBI:58388"/>
        <dbReference type="ChEBI" id="CHEBI:70975"/>
        <dbReference type="EC" id="2.8.2.23"/>
    </reaction>
</comment>
<organism evidence="21 22">
    <name type="scientific">Cirrhinus molitorella</name>
    <name type="common">mud carp</name>
    <dbReference type="NCBI Taxonomy" id="172907"/>
    <lineage>
        <taxon>Eukaryota</taxon>
        <taxon>Metazoa</taxon>
        <taxon>Chordata</taxon>
        <taxon>Craniata</taxon>
        <taxon>Vertebrata</taxon>
        <taxon>Euteleostomi</taxon>
        <taxon>Actinopterygii</taxon>
        <taxon>Neopterygii</taxon>
        <taxon>Teleostei</taxon>
        <taxon>Ostariophysi</taxon>
        <taxon>Cypriniformes</taxon>
        <taxon>Cyprinidae</taxon>
        <taxon>Labeoninae</taxon>
        <taxon>Labeonini</taxon>
        <taxon>Cirrhinus</taxon>
    </lineage>
</organism>
<dbReference type="InterPro" id="IPR027417">
    <property type="entry name" value="P-loop_NTPase"/>
</dbReference>
<keyword evidence="5" id="KW-0333">Golgi apparatus</keyword>
<evidence type="ECO:0000256" key="10">
    <source>
        <dbReference type="ARBA" id="ARBA00058845"/>
    </source>
</evidence>
<evidence type="ECO:0000256" key="11">
    <source>
        <dbReference type="ARBA" id="ARBA00066719"/>
    </source>
</evidence>
<dbReference type="EC" id="2.8.2.23" evidence="11"/>
<dbReference type="AlphaFoldDB" id="A0AA88TVR9"/>
<feature type="compositionally biased region" description="Pro residues" evidence="18">
    <location>
        <begin position="497"/>
        <end position="506"/>
    </location>
</feature>
<accession>A0AA88TVR9</accession>
<dbReference type="GO" id="GO:0005796">
    <property type="term" value="C:Golgi lumen"/>
    <property type="evidence" value="ECO:0007669"/>
    <property type="project" value="UniProtKB-SubCell"/>
</dbReference>
<keyword evidence="3" id="KW-0732">Signal</keyword>
<evidence type="ECO:0000256" key="13">
    <source>
        <dbReference type="ARBA" id="ARBA00077480"/>
    </source>
</evidence>
<proteinExistence type="inferred from homology"/>
<dbReference type="SUPFAM" id="SSF52540">
    <property type="entry name" value="P-loop containing nucleoside triphosphate hydrolases"/>
    <property type="match status" value="1"/>
</dbReference>
<comment type="similarity">
    <text evidence="1">Belongs to the sulfotransferase 1 family.</text>
</comment>
<dbReference type="PROSITE" id="PS50001">
    <property type="entry name" value="SH2"/>
    <property type="match status" value="1"/>
</dbReference>
<evidence type="ECO:0000256" key="7">
    <source>
        <dbReference type="ARBA" id="ARBA00023180"/>
    </source>
</evidence>
<evidence type="ECO:0000259" key="20">
    <source>
        <dbReference type="PROSITE" id="PS50001"/>
    </source>
</evidence>
<comment type="subcellular location">
    <subcellularLocation>
        <location evidence="8">Golgi apparatus lumen</location>
    </subcellularLocation>
</comment>
<dbReference type="InterPro" id="IPR000980">
    <property type="entry name" value="SH2"/>
</dbReference>
<feature type="region of interest" description="Disordered" evidence="18">
    <location>
        <begin position="420"/>
        <end position="449"/>
    </location>
</feature>
<dbReference type="SMART" id="SM00252">
    <property type="entry name" value="SH2"/>
    <property type="match status" value="1"/>
</dbReference>
<evidence type="ECO:0000256" key="18">
    <source>
        <dbReference type="SAM" id="MobiDB-lite"/>
    </source>
</evidence>
<keyword evidence="19" id="KW-1133">Transmembrane helix</keyword>
<dbReference type="Proteomes" id="UP001187343">
    <property type="component" value="Unassembled WGS sequence"/>
</dbReference>
<keyword evidence="4 17" id="KW-0727">SH2 domain</keyword>
<feature type="compositionally biased region" description="Low complexity" evidence="18">
    <location>
        <begin position="534"/>
        <end position="543"/>
    </location>
</feature>
<gene>
    <name evidence="21" type="ORF">Q8A67_014046</name>
</gene>
<evidence type="ECO:0000313" key="21">
    <source>
        <dbReference type="EMBL" id="KAK2891403.1"/>
    </source>
</evidence>
<keyword evidence="6 16" id="KW-1015">Disulfide bond</keyword>
<feature type="compositionally biased region" description="Basic and acidic residues" evidence="18">
    <location>
        <begin position="465"/>
        <end position="476"/>
    </location>
</feature>
<dbReference type="GO" id="GO:0008467">
    <property type="term" value="F:[heparan sulfate]-glucosamine 3-sulfotransferase activity"/>
    <property type="evidence" value="ECO:0007669"/>
    <property type="project" value="UniProtKB-EC"/>
</dbReference>
<evidence type="ECO:0000256" key="16">
    <source>
        <dbReference type="PIRSR" id="PIRSR637359-3"/>
    </source>
</evidence>
<dbReference type="PANTHER" id="PTHR10605:SF16">
    <property type="entry name" value="HEPARAN SULFATE GLUCOSAMINE 3-O-SULFOTRANSFERASE 1"/>
    <property type="match status" value="1"/>
</dbReference>
<reference evidence="21" key="1">
    <citation type="submission" date="2023-08" db="EMBL/GenBank/DDBJ databases">
        <title>Chromosome-level Genome Assembly of mud carp (Cirrhinus molitorella).</title>
        <authorList>
            <person name="Liu H."/>
        </authorList>
    </citation>
    <scope>NUCLEOTIDE SEQUENCE</scope>
    <source>
        <strain evidence="21">Prfri</strain>
        <tissue evidence="21">Muscle</tissue>
    </source>
</reference>
<dbReference type="SUPFAM" id="SSF55550">
    <property type="entry name" value="SH2 domain"/>
    <property type="match status" value="1"/>
</dbReference>
<evidence type="ECO:0000256" key="1">
    <source>
        <dbReference type="ARBA" id="ARBA00005771"/>
    </source>
</evidence>
<dbReference type="Gene3D" id="3.40.50.300">
    <property type="entry name" value="P-loop containing nucleotide triphosphate hydrolases"/>
    <property type="match status" value="1"/>
</dbReference>
<protein>
    <recommendedName>
        <fullName evidence="12">Heparan sulfate glucosamine 3-O-sulfotransferase 1</fullName>
        <ecNumber evidence="11">2.8.2.23</ecNumber>
    </recommendedName>
    <alternativeName>
        <fullName evidence="13">Heparan sulfate D-glucosaminyl 3-O-sulfotransferase 1</fullName>
    </alternativeName>
</protein>
<dbReference type="Pfam" id="PF00685">
    <property type="entry name" value="Sulfotransfer_1"/>
    <property type="match status" value="1"/>
</dbReference>
<feature type="region of interest" description="Disordered" evidence="18">
    <location>
        <begin position="565"/>
        <end position="593"/>
    </location>
</feature>
<feature type="binding site" evidence="15">
    <location>
        <position position="207"/>
    </location>
    <ligand>
        <name>3'-phosphoadenylyl sulfate</name>
        <dbReference type="ChEBI" id="CHEBI:58339"/>
    </ligand>
</feature>
<dbReference type="FunFam" id="3.30.505.10:FF:000016">
    <property type="entry name" value="B-cell linker protein isoform 2"/>
    <property type="match status" value="1"/>
</dbReference>
<keyword evidence="22" id="KW-1185">Reference proteome</keyword>
<evidence type="ECO:0000313" key="22">
    <source>
        <dbReference type="Proteomes" id="UP001187343"/>
    </source>
</evidence>
<dbReference type="InterPro" id="IPR036860">
    <property type="entry name" value="SH2_dom_sf"/>
</dbReference>
<evidence type="ECO:0000256" key="6">
    <source>
        <dbReference type="ARBA" id="ARBA00023157"/>
    </source>
</evidence>
<evidence type="ECO:0000256" key="12">
    <source>
        <dbReference type="ARBA" id="ARBA00071907"/>
    </source>
</evidence>
<dbReference type="PANTHER" id="PTHR10605">
    <property type="entry name" value="HEPARAN SULFATE SULFOTRANSFERASE"/>
    <property type="match status" value="1"/>
</dbReference>
<feature type="compositionally biased region" description="Polar residues" evidence="18">
    <location>
        <begin position="510"/>
        <end position="528"/>
    </location>
</feature>
<dbReference type="Pfam" id="PF00017">
    <property type="entry name" value="SH2"/>
    <property type="match status" value="1"/>
</dbReference>
<evidence type="ECO:0000256" key="2">
    <source>
        <dbReference type="ARBA" id="ARBA00022679"/>
    </source>
</evidence>
<dbReference type="EMBL" id="JAUYZG010000013">
    <property type="protein sequence ID" value="KAK2891403.1"/>
    <property type="molecule type" value="Genomic_DNA"/>
</dbReference>